<organism evidence="1 2">
    <name type="scientific">Apiospora phragmitis</name>
    <dbReference type="NCBI Taxonomy" id="2905665"/>
    <lineage>
        <taxon>Eukaryota</taxon>
        <taxon>Fungi</taxon>
        <taxon>Dikarya</taxon>
        <taxon>Ascomycota</taxon>
        <taxon>Pezizomycotina</taxon>
        <taxon>Sordariomycetes</taxon>
        <taxon>Xylariomycetidae</taxon>
        <taxon>Amphisphaeriales</taxon>
        <taxon>Apiosporaceae</taxon>
        <taxon>Apiospora</taxon>
    </lineage>
</organism>
<comment type="caution">
    <text evidence="1">The sequence shown here is derived from an EMBL/GenBank/DDBJ whole genome shotgun (WGS) entry which is preliminary data.</text>
</comment>
<protein>
    <submittedName>
        <fullName evidence="1">Uncharacterized protein</fullName>
    </submittedName>
</protein>
<dbReference type="Proteomes" id="UP001480595">
    <property type="component" value="Unassembled WGS sequence"/>
</dbReference>
<accession>A0ABR1V0D1</accession>
<proteinExistence type="predicted"/>
<name>A0ABR1V0D1_9PEZI</name>
<dbReference type="GeneID" id="92091758"/>
<dbReference type="RefSeq" id="XP_066715637.1">
    <property type="nucleotide sequence ID" value="XM_066858695.1"/>
</dbReference>
<gene>
    <name evidence="1" type="ORF">PG994_007286</name>
</gene>
<dbReference type="EMBL" id="JAQQWL010000007">
    <property type="protein sequence ID" value="KAK8064648.1"/>
    <property type="molecule type" value="Genomic_DNA"/>
</dbReference>
<evidence type="ECO:0000313" key="1">
    <source>
        <dbReference type="EMBL" id="KAK8064648.1"/>
    </source>
</evidence>
<keyword evidence="2" id="KW-1185">Reference proteome</keyword>
<reference evidence="1 2" key="1">
    <citation type="submission" date="2023-01" db="EMBL/GenBank/DDBJ databases">
        <title>Analysis of 21 Apiospora genomes using comparative genomics revels a genus with tremendous synthesis potential of carbohydrate active enzymes and secondary metabolites.</title>
        <authorList>
            <person name="Sorensen T."/>
        </authorList>
    </citation>
    <scope>NUCLEOTIDE SEQUENCE [LARGE SCALE GENOMIC DNA]</scope>
    <source>
        <strain evidence="1 2">CBS 135458</strain>
    </source>
</reference>
<evidence type="ECO:0000313" key="2">
    <source>
        <dbReference type="Proteomes" id="UP001480595"/>
    </source>
</evidence>
<sequence>MSLPRSGWQRTPQETPTIKMQIAIATAAGAALFGSKAVSAAPAPAPQVGDVRETLTLSGFSAHKALVARNLTDARVDQLSY</sequence>